<sequence length="246" mass="27355">MADKPNAKQKTNLRQQGERVKFKFLKFIRNRFLTGVIVALPIIATVWAIRTFIKFIDTSVWTVFPAVINPKTYLGFDVWGLGLVVSLLSLFLLGTLASNIVGTSILKASERLLARVPIVRGVYSFVKQIVVIVAQQREQAFQEVCLIEYPRKGLWAIGFVTTDLQGAPAVALEPGHVCVFVPTTPNPTSGFLLFAKRDEIKILDMTPEEGAKMIISGGMVSSNEEDDTLKPKRKKEKIPPTDELLL</sequence>
<dbReference type="InParanoid" id="A0A420WK52"/>
<gene>
    <name evidence="3" type="ORF">DES40_0719</name>
</gene>
<organism evidence="3 4">
    <name type="scientific">Litorimonas taeanensis</name>
    <dbReference type="NCBI Taxonomy" id="568099"/>
    <lineage>
        <taxon>Bacteria</taxon>
        <taxon>Pseudomonadati</taxon>
        <taxon>Pseudomonadota</taxon>
        <taxon>Alphaproteobacteria</taxon>
        <taxon>Maricaulales</taxon>
        <taxon>Robiginitomaculaceae</taxon>
    </lineage>
</organism>
<dbReference type="PANTHER" id="PTHR31876:SF26">
    <property type="entry name" value="PROTEIN LIKE COV 2"/>
    <property type="match status" value="1"/>
</dbReference>
<evidence type="ECO:0000313" key="4">
    <source>
        <dbReference type="Proteomes" id="UP000282211"/>
    </source>
</evidence>
<dbReference type="Proteomes" id="UP000282211">
    <property type="component" value="Unassembled WGS sequence"/>
</dbReference>
<name>A0A420WK52_9PROT</name>
<comment type="caution">
    <text evidence="3">The sequence shown here is derived from an EMBL/GenBank/DDBJ whole genome shotgun (WGS) entry which is preliminary data.</text>
</comment>
<dbReference type="AlphaFoldDB" id="A0A420WK52"/>
<feature type="transmembrane region" description="Helical" evidence="2">
    <location>
        <begin position="73"/>
        <end position="97"/>
    </location>
</feature>
<evidence type="ECO:0000256" key="2">
    <source>
        <dbReference type="SAM" id="Phobius"/>
    </source>
</evidence>
<feature type="region of interest" description="Disordered" evidence="1">
    <location>
        <begin position="221"/>
        <end position="246"/>
    </location>
</feature>
<keyword evidence="2" id="KW-0812">Transmembrane</keyword>
<proteinExistence type="predicted"/>
<keyword evidence="2" id="KW-0472">Membrane</keyword>
<dbReference type="EMBL" id="RBII01000001">
    <property type="protein sequence ID" value="RKQ71403.1"/>
    <property type="molecule type" value="Genomic_DNA"/>
</dbReference>
<keyword evidence="2" id="KW-1133">Transmembrane helix</keyword>
<accession>A0A420WK52</accession>
<evidence type="ECO:0000256" key="1">
    <source>
        <dbReference type="SAM" id="MobiDB-lite"/>
    </source>
</evidence>
<dbReference type="Pfam" id="PF04367">
    <property type="entry name" value="DUF502"/>
    <property type="match status" value="1"/>
</dbReference>
<evidence type="ECO:0000313" key="3">
    <source>
        <dbReference type="EMBL" id="RKQ71403.1"/>
    </source>
</evidence>
<keyword evidence="4" id="KW-1185">Reference proteome</keyword>
<protein>
    <submittedName>
        <fullName evidence="3">Putative membrane protein</fullName>
    </submittedName>
</protein>
<dbReference type="InterPro" id="IPR007462">
    <property type="entry name" value="COV1-like"/>
</dbReference>
<dbReference type="OrthoDB" id="9780267at2"/>
<dbReference type="RefSeq" id="WP_121099179.1">
    <property type="nucleotide sequence ID" value="NZ_RBII01000001.1"/>
</dbReference>
<feature type="transmembrane region" description="Helical" evidence="2">
    <location>
        <begin position="32"/>
        <end position="53"/>
    </location>
</feature>
<reference evidence="3 4" key="1">
    <citation type="submission" date="2018-10" db="EMBL/GenBank/DDBJ databases">
        <title>Genomic Encyclopedia of Type Strains, Phase IV (KMG-IV): sequencing the most valuable type-strain genomes for metagenomic binning, comparative biology and taxonomic classification.</title>
        <authorList>
            <person name="Goeker M."/>
        </authorList>
    </citation>
    <scope>NUCLEOTIDE SEQUENCE [LARGE SCALE GENOMIC DNA]</scope>
    <source>
        <strain evidence="3 4">DSM 22008</strain>
    </source>
</reference>
<dbReference type="PANTHER" id="PTHR31876">
    <property type="entry name" value="COV-LIKE PROTEIN 1"/>
    <property type="match status" value="1"/>
</dbReference>